<evidence type="ECO:0000313" key="8">
    <source>
        <dbReference type="EMBL" id="RWR99492.1"/>
    </source>
</evidence>
<evidence type="ECO:0000256" key="3">
    <source>
        <dbReference type="ARBA" id="ARBA00022771"/>
    </source>
</evidence>
<evidence type="ECO:0000256" key="1">
    <source>
        <dbReference type="ARBA" id="ARBA00004123"/>
    </source>
</evidence>
<dbReference type="SMART" id="SM01336">
    <property type="entry name" value="zf-PARP"/>
    <property type="match status" value="1"/>
</dbReference>
<dbReference type="GO" id="GO:0005634">
    <property type="term" value="C:nucleus"/>
    <property type="evidence" value="ECO:0007669"/>
    <property type="project" value="UniProtKB-SubCell"/>
</dbReference>
<keyword evidence="9" id="KW-1185">Reference proteome</keyword>
<feature type="domain" description="PARP-type" evidence="6">
    <location>
        <begin position="12"/>
        <end position="52"/>
    </location>
</feature>
<organism evidence="7 9">
    <name type="scientific">Dinothrombium tinctorium</name>
    <dbReference type="NCBI Taxonomy" id="1965070"/>
    <lineage>
        <taxon>Eukaryota</taxon>
        <taxon>Metazoa</taxon>
        <taxon>Ecdysozoa</taxon>
        <taxon>Arthropoda</taxon>
        <taxon>Chelicerata</taxon>
        <taxon>Arachnida</taxon>
        <taxon>Acari</taxon>
        <taxon>Acariformes</taxon>
        <taxon>Trombidiformes</taxon>
        <taxon>Prostigmata</taxon>
        <taxon>Anystina</taxon>
        <taxon>Parasitengona</taxon>
        <taxon>Trombidioidea</taxon>
        <taxon>Trombidiidae</taxon>
        <taxon>Dinothrombium</taxon>
    </lineage>
</organism>
<name>A0A3S3NV99_9ACAR</name>
<evidence type="ECO:0000313" key="7">
    <source>
        <dbReference type="EMBL" id="RWR99355.1"/>
    </source>
</evidence>
<gene>
    <name evidence="7" type="ORF">B4U79_02999</name>
    <name evidence="8" type="ORF">B4U79_12674</name>
</gene>
<accession>A0A3S3NV99</accession>
<comment type="caution">
    <text evidence="7">The sequence shown here is derived from an EMBL/GenBank/DDBJ whole genome shotgun (WGS) entry which is preliminary data.</text>
</comment>
<dbReference type="SUPFAM" id="SSF57716">
    <property type="entry name" value="Glucocorticoid receptor-like (DNA-binding domain)"/>
    <property type="match status" value="1"/>
</dbReference>
<keyword evidence="4" id="KW-0862">Zinc</keyword>
<reference evidence="7" key="2">
    <citation type="submission" date="2018-11" db="EMBL/GenBank/DDBJ databases">
        <title>Trombidioid mite genomics.</title>
        <authorList>
            <person name="Dong X."/>
        </authorList>
    </citation>
    <scope>NUCLEOTIDE SEQUENCE</scope>
    <source>
        <strain evidence="7">UoL-WK</strain>
    </source>
</reference>
<dbReference type="AlphaFoldDB" id="A0A3S3NV99"/>
<evidence type="ECO:0000313" key="9">
    <source>
        <dbReference type="Proteomes" id="UP000285301"/>
    </source>
</evidence>
<dbReference type="Gene3D" id="3.30.1740.10">
    <property type="entry name" value="Zinc finger, PARP-type"/>
    <property type="match status" value="1"/>
</dbReference>
<proteinExistence type="predicted"/>
<dbReference type="InterPro" id="IPR036957">
    <property type="entry name" value="Znf_PARP_sf"/>
</dbReference>
<evidence type="ECO:0000256" key="5">
    <source>
        <dbReference type="ARBA" id="ARBA00023242"/>
    </source>
</evidence>
<dbReference type="InterPro" id="IPR001510">
    <property type="entry name" value="Znf_PARP"/>
</dbReference>
<dbReference type="Pfam" id="PF00645">
    <property type="entry name" value="zf-PARP"/>
    <property type="match status" value="1"/>
</dbReference>
<feature type="non-terminal residue" evidence="7">
    <location>
        <position position="52"/>
    </location>
</feature>
<keyword evidence="5" id="KW-0539">Nucleus</keyword>
<keyword evidence="3" id="KW-0863">Zinc-finger</keyword>
<dbReference type="EMBL" id="NCKU01014890">
    <property type="protein sequence ID" value="RWR99492.1"/>
    <property type="molecule type" value="Genomic_DNA"/>
</dbReference>
<dbReference type="STRING" id="1965070.A0A3S3NV99"/>
<evidence type="ECO:0000256" key="4">
    <source>
        <dbReference type="ARBA" id="ARBA00022833"/>
    </source>
</evidence>
<dbReference type="EMBL" id="NCKU01015539">
    <property type="protein sequence ID" value="RWR99355.1"/>
    <property type="molecule type" value="Genomic_DNA"/>
</dbReference>
<reference evidence="7 9" key="1">
    <citation type="journal article" date="2018" name="Gigascience">
        <title>Genomes of trombidid mites reveal novel predicted allergens and laterally-transferred genes associated with secondary metabolism.</title>
        <authorList>
            <person name="Dong X."/>
            <person name="Chaisiri K."/>
            <person name="Xia D."/>
            <person name="Armstrong S.D."/>
            <person name="Fang Y."/>
            <person name="Donnelly M.J."/>
            <person name="Kadowaki T."/>
            <person name="McGarry J.W."/>
            <person name="Darby A.C."/>
            <person name="Makepeace B.L."/>
        </authorList>
    </citation>
    <scope>NUCLEOTIDE SEQUENCE [LARGE SCALE GENOMIC DNA]</scope>
    <source>
        <strain evidence="7">UoL-WK</strain>
    </source>
</reference>
<dbReference type="PROSITE" id="PS50064">
    <property type="entry name" value="ZF_PARP_2"/>
    <property type="match status" value="1"/>
</dbReference>
<protein>
    <submittedName>
        <fullName evidence="7">Poly-like protein</fullName>
    </submittedName>
</protein>
<dbReference type="GO" id="GO:0008270">
    <property type="term" value="F:zinc ion binding"/>
    <property type="evidence" value="ECO:0007669"/>
    <property type="project" value="UniProtKB-KW"/>
</dbReference>
<keyword evidence="2" id="KW-0479">Metal-binding</keyword>
<dbReference type="Proteomes" id="UP000285301">
    <property type="component" value="Unassembled WGS sequence"/>
</dbReference>
<evidence type="ECO:0000259" key="6">
    <source>
        <dbReference type="PROSITE" id="PS50064"/>
    </source>
</evidence>
<sequence>MEDSSLRIEQKYRVEYAKSSRSACKKCKSNIDKGELRLAIMVQNRFSDSKQP</sequence>
<dbReference type="GO" id="GO:0003677">
    <property type="term" value="F:DNA binding"/>
    <property type="evidence" value="ECO:0007669"/>
    <property type="project" value="InterPro"/>
</dbReference>
<evidence type="ECO:0000256" key="2">
    <source>
        <dbReference type="ARBA" id="ARBA00022723"/>
    </source>
</evidence>
<comment type="subcellular location">
    <subcellularLocation>
        <location evidence="1">Nucleus</location>
    </subcellularLocation>
</comment>